<protein>
    <recommendedName>
        <fullName evidence="4">Alpha/beta hydrolase</fullName>
    </recommendedName>
</protein>
<dbReference type="EMBL" id="CP060822">
    <property type="protein sequence ID" value="QNP28558.1"/>
    <property type="molecule type" value="Genomic_DNA"/>
</dbReference>
<accession>A0A7H0EXP2</accession>
<evidence type="ECO:0000313" key="3">
    <source>
        <dbReference type="Proteomes" id="UP000516013"/>
    </source>
</evidence>
<name>A0A7H0EXP2_9CYAN</name>
<dbReference type="Proteomes" id="UP000516013">
    <property type="component" value="Chromosome"/>
</dbReference>
<dbReference type="KEGG" id="ccur:IAR63_11640"/>
<sequence length="252" mass="25715">MLNLKTVIFVLTFTPFIVLSTQLTGRAQVSSPSLGTAGSVSGGGATGSDNNPISAPSLGTAGSMSGGGSTGSNGISAPSLGTAGSMSGGGSTGSDNITVIVSTNNLRELRNAIGQIVSSGSDSLSPITFSSLRASLISDGVSPAHTDQLIVSFSRVLSQLGVPNTNFSATNLNTEKLVASTKIFKPTVTIAQDSLAAGEIALILDSNNLTEAINIYNKIVLESDDPTIIKLSRNRDFLKISKILKTLRSGII</sequence>
<evidence type="ECO:0000313" key="2">
    <source>
        <dbReference type="EMBL" id="QNP28558.1"/>
    </source>
</evidence>
<evidence type="ECO:0000256" key="1">
    <source>
        <dbReference type="SAM" id="MobiDB-lite"/>
    </source>
</evidence>
<proteinExistence type="predicted"/>
<gene>
    <name evidence="2" type="ORF">IAR63_11640</name>
</gene>
<feature type="compositionally biased region" description="Low complexity" evidence="1">
    <location>
        <begin position="72"/>
        <end position="85"/>
    </location>
</feature>
<feature type="region of interest" description="Disordered" evidence="1">
    <location>
        <begin position="29"/>
        <end position="91"/>
    </location>
</feature>
<dbReference type="RefSeq" id="WP_187705385.1">
    <property type="nucleotide sequence ID" value="NZ_CP060822.1"/>
</dbReference>
<dbReference type="AlphaFoldDB" id="A0A7H0EXP2"/>
<reference evidence="2 3" key="1">
    <citation type="submission" date="2020-08" db="EMBL/GenBank/DDBJ databases">
        <title>Complete genome sequence of Raphidiopsis curvispora isolated from drinking water reservoir in South Korea.</title>
        <authorList>
            <person name="Jeong J."/>
        </authorList>
    </citation>
    <scope>NUCLEOTIDE SEQUENCE [LARGE SCALE GENOMIC DNA]</scope>
    <source>
        <strain evidence="2 3">GIHE-G1</strain>
    </source>
</reference>
<evidence type="ECO:0008006" key="4">
    <source>
        <dbReference type="Google" id="ProtNLM"/>
    </source>
</evidence>
<organism evidence="2 3">
    <name type="scientific">Cylindrospermopsis curvispora GIHE-G1</name>
    <dbReference type="NCBI Taxonomy" id="2666332"/>
    <lineage>
        <taxon>Bacteria</taxon>
        <taxon>Bacillati</taxon>
        <taxon>Cyanobacteriota</taxon>
        <taxon>Cyanophyceae</taxon>
        <taxon>Nostocales</taxon>
        <taxon>Aphanizomenonaceae</taxon>
        <taxon>Cylindrospermopsis</taxon>
    </lineage>
</organism>
<keyword evidence="3" id="KW-1185">Reference proteome</keyword>